<keyword evidence="2" id="KW-1185">Reference proteome</keyword>
<dbReference type="AlphaFoldDB" id="A0A392UW67"/>
<evidence type="ECO:0000313" key="2">
    <source>
        <dbReference type="Proteomes" id="UP000265520"/>
    </source>
</evidence>
<proteinExistence type="predicted"/>
<comment type="caution">
    <text evidence="1">The sequence shown here is derived from an EMBL/GenBank/DDBJ whole genome shotgun (WGS) entry which is preliminary data.</text>
</comment>
<feature type="non-terminal residue" evidence="1">
    <location>
        <position position="39"/>
    </location>
</feature>
<organism evidence="1 2">
    <name type="scientific">Trifolium medium</name>
    <dbReference type="NCBI Taxonomy" id="97028"/>
    <lineage>
        <taxon>Eukaryota</taxon>
        <taxon>Viridiplantae</taxon>
        <taxon>Streptophyta</taxon>
        <taxon>Embryophyta</taxon>
        <taxon>Tracheophyta</taxon>
        <taxon>Spermatophyta</taxon>
        <taxon>Magnoliopsida</taxon>
        <taxon>eudicotyledons</taxon>
        <taxon>Gunneridae</taxon>
        <taxon>Pentapetalae</taxon>
        <taxon>rosids</taxon>
        <taxon>fabids</taxon>
        <taxon>Fabales</taxon>
        <taxon>Fabaceae</taxon>
        <taxon>Papilionoideae</taxon>
        <taxon>50 kb inversion clade</taxon>
        <taxon>NPAAA clade</taxon>
        <taxon>Hologalegina</taxon>
        <taxon>IRL clade</taxon>
        <taxon>Trifolieae</taxon>
        <taxon>Trifolium</taxon>
    </lineage>
</organism>
<dbReference type="EMBL" id="LXQA010991324">
    <property type="protein sequence ID" value="MCI80248.1"/>
    <property type="molecule type" value="Genomic_DNA"/>
</dbReference>
<protein>
    <submittedName>
        <fullName evidence="1">Uncharacterized protein</fullName>
    </submittedName>
</protein>
<accession>A0A392UW67</accession>
<evidence type="ECO:0000313" key="1">
    <source>
        <dbReference type="EMBL" id="MCI80248.1"/>
    </source>
</evidence>
<sequence length="39" mass="4509">MVDGERVEGVLPVRQAMFFHFSSHFRACNMARPTVEDLQ</sequence>
<name>A0A392UW67_9FABA</name>
<dbReference type="Proteomes" id="UP000265520">
    <property type="component" value="Unassembled WGS sequence"/>
</dbReference>
<reference evidence="1 2" key="1">
    <citation type="journal article" date="2018" name="Front. Plant Sci.">
        <title>Red Clover (Trifolium pratense) and Zigzag Clover (T. medium) - A Picture of Genomic Similarities and Differences.</title>
        <authorList>
            <person name="Dluhosova J."/>
            <person name="Istvanek J."/>
            <person name="Nedelnik J."/>
            <person name="Repkova J."/>
        </authorList>
    </citation>
    <scope>NUCLEOTIDE SEQUENCE [LARGE SCALE GENOMIC DNA]</scope>
    <source>
        <strain evidence="2">cv. 10/8</strain>
        <tissue evidence="1">Leaf</tissue>
    </source>
</reference>